<dbReference type="Proteomes" id="UP000694398">
    <property type="component" value="Unassembled WGS sequence"/>
</dbReference>
<reference evidence="4" key="1">
    <citation type="submission" date="2025-08" db="UniProtKB">
        <authorList>
            <consortium name="Ensembl"/>
        </authorList>
    </citation>
    <scope>IDENTIFICATION</scope>
</reference>
<evidence type="ECO:0000259" key="3">
    <source>
        <dbReference type="PROSITE" id="PS50918"/>
    </source>
</evidence>
<feature type="compositionally biased region" description="Low complexity" evidence="2">
    <location>
        <begin position="1045"/>
        <end position="1061"/>
    </location>
</feature>
<dbReference type="InterPro" id="IPR052270">
    <property type="entry name" value="CACF_protein"/>
</dbReference>
<evidence type="ECO:0000313" key="4">
    <source>
        <dbReference type="Ensembl" id="ENSCLAP00000016360.1"/>
    </source>
</evidence>
<reference evidence="4" key="2">
    <citation type="submission" date="2025-09" db="UniProtKB">
        <authorList>
            <consortium name="Ensembl"/>
        </authorList>
    </citation>
    <scope>IDENTIFICATION</scope>
</reference>
<sequence length="1228" mass="145999">MEKKVDVRSFRDEEMKKPYSPKALLTKKSSAFSGRVPRTTHPVKYGASQTGTRRGRLRELCIRCVARKFLYLWIRMTFGRVFPSKARFYYEQRILRKTFEGWKEEWWVSHREWKLCVRADCHYRYYWYSLVFQSWKAYVQQQWEMRNKYRKAKDHDVMQKMRLAWKSWLIYVAVRRTKLQMRTTALEFRQQSVLRVWWSKWRQQLEQAHMNHAFYATAVQHRALSIQLQAWSRWKEQLLLSQRGRWKLVSAVQHHRWWQKRKFLRAWLEYLNMCRVKRQRDEMAAQLHRVTVLQVHFCDWRWAWEQRQSLHAHQALVKELARKMALRRVFSHWRHYVLLCREETARREVAERHHQRSLLNFCFRALKDNMTQVHLQQIRKNLAHRQHDMMLLRRFWNLWQSRIEQREEKEQLPLLRIAWGHYRVTLLHKCIKLWLRYTQKRRYKQRLQARADGHFQQRALPAAFHAWSRLWRWHQQEGILNTTAACFRREMLEKRIFTFWWQKMFQHRENRLAERIAILQAEGQLLRRSWSVWHQRAAACQQEREREAVACAQHHHTRLRNAFCVWKERAQGLRTERTSGVRAAQFHSGRLLRWAWSRWRESLALRAAEQQKLMRADLHGQRAVLRRALRRWLAYQGRVWSVLQEVAVRESQHNRQLTRWALRRWRKNTVARADETRKSSQASAHYRRTLCSKVLVQWREVASVRIYYRQQEACALREARKVLERGCLRSWFRRWRDHSQRAAEQKAQLERAAQHHHRQLLREAVARWQAHHLECVRKRILRRQSTQFLAQRLSWACFLQWRRQLEAKRREQQSTARALWFWAFCLQAKAWAAWLGFVRERRRKKVRLEQAVQAYHRQLLQEGAAQLLRFAASMKAFRQQLQAQQQVQAAHSLQRAVRRCAEIWKQKVLGAGWESQHLAPIAPSRRVAFEGPLLDFVAAGAGDATSEAKRLRAQQRRAALGGLVPAAGEPQLPELAARSARKQPRCPHFLLEPVQSQRSLGCGTLKGQGPEKPQEQGQGLAWSAGPSLPRPFLTGALPNTPGPRAPSAASPSPELLPPSSFRPLRAGAAAWTSAQPAPGSKPQAPPTLACGPDPHLLLPEDFTGARARPGLGIEAAGHMDLEAELEGIQQQLQHYQTTRQNLWSCLPSDCDSNTGERSCQRQASSLRKWLELSQEEPRAEDHDAEQQMQKELEEVELQIQQLSEELQAQRQPIRSCTARIQALRQALH</sequence>
<gene>
    <name evidence="4" type="primary">SFI1</name>
</gene>
<proteinExistence type="predicted"/>
<evidence type="ECO:0000313" key="5">
    <source>
        <dbReference type="Proteomes" id="UP000694398"/>
    </source>
</evidence>
<keyword evidence="1" id="KW-0175">Coiled coil</keyword>
<feature type="region of interest" description="Disordered" evidence="2">
    <location>
        <begin position="1000"/>
        <end position="1061"/>
    </location>
</feature>
<dbReference type="AlphaFoldDB" id="A0A8C2YQR1"/>
<accession>A0A8C2YQR1</accession>
<organism evidence="4 5">
    <name type="scientific">Chinchilla lanigera</name>
    <name type="common">Long-tailed chinchilla</name>
    <name type="synonym">Chinchilla villidera</name>
    <dbReference type="NCBI Taxonomy" id="34839"/>
    <lineage>
        <taxon>Eukaryota</taxon>
        <taxon>Metazoa</taxon>
        <taxon>Chordata</taxon>
        <taxon>Craniata</taxon>
        <taxon>Vertebrata</taxon>
        <taxon>Euteleostomi</taxon>
        <taxon>Mammalia</taxon>
        <taxon>Eutheria</taxon>
        <taxon>Euarchontoglires</taxon>
        <taxon>Glires</taxon>
        <taxon>Rodentia</taxon>
        <taxon>Hystricomorpha</taxon>
        <taxon>Chinchillidae</taxon>
        <taxon>Chinchilla</taxon>
    </lineage>
</organism>
<dbReference type="GO" id="GO:0019902">
    <property type="term" value="F:phosphatase binding"/>
    <property type="evidence" value="ECO:0007669"/>
    <property type="project" value="Ensembl"/>
</dbReference>
<protein>
    <submittedName>
        <fullName evidence="4">SFI1 centrin binding protein</fullName>
    </submittedName>
</protein>
<dbReference type="PROSITE" id="PS50918">
    <property type="entry name" value="WWE"/>
    <property type="match status" value="1"/>
</dbReference>
<evidence type="ECO:0000256" key="2">
    <source>
        <dbReference type="SAM" id="MobiDB-lite"/>
    </source>
</evidence>
<feature type="compositionally biased region" description="Low complexity" evidence="2">
    <location>
        <begin position="1007"/>
        <end position="1019"/>
    </location>
</feature>
<feature type="domain" description="WWE" evidence="3">
    <location>
        <begin position="806"/>
        <end position="899"/>
    </location>
</feature>
<feature type="coiled-coil region" evidence="1">
    <location>
        <begin position="1185"/>
        <end position="1212"/>
    </location>
</feature>
<dbReference type="Ensembl" id="ENSCLAT00000016524.1">
    <property type="protein sequence ID" value="ENSCLAP00000016360.1"/>
    <property type="gene ID" value="ENSCLAG00000011254.1"/>
</dbReference>
<dbReference type="PANTHER" id="PTHR22028:SF4">
    <property type="entry name" value="PROTEIN SFI1 HOMOLOG"/>
    <property type="match status" value="1"/>
</dbReference>
<keyword evidence="5" id="KW-1185">Reference proteome</keyword>
<evidence type="ECO:0000256" key="1">
    <source>
        <dbReference type="SAM" id="Coils"/>
    </source>
</evidence>
<dbReference type="GeneTree" id="ENSGT00940000154110"/>
<name>A0A8C2YQR1_CHILA</name>
<dbReference type="PANTHER" id="PTHR22028">
    <property type="entry name" value="SFI1 SPINDLE BODY DOMAIN-CONTAINING PROTEIN-RELATED"/>
    <property type="match status" value="1"/>
</dbReference>
<dbReference type="InterPro" id="IPR004170">
    <property type="entry name" value="WWE_dom"/>
</dbReference>
<dbReference type="GO" id="GO:0005814">
    <property type="term" value="C:centriole"/>
    <property type="evidence" value="ECO:0007669"/>
    <property type="project" value="Ensembl"/>
</dbReference>